<feature type="compositionally biased region" description="Low complexity" evidence="1">
    <location>
        <begin position="68"/>
        <end position="92"/>
    </location>
</feature>
<comment type="caution">
    <text evidence="2">The sequence shown here is derived from an EMBL/GenBank/DDBJ whole genome shotgun (WGS) entry which is preliminary data.</text>
</comment>
<organism evidence="2 3">
    <name type="scientific">Caenorhabditis angaria</name>
    <dbReference type="NCBI Taxonomy" id="860376"/>
    <lineage>
        <taxon>Eukaryota</taxon>
        <taxon>Metazoa</taxon>
        <taxon>Ecdysozoa</taxon>
        <taxon>Nematoda</taxon>
        <taxon>Chromadorea</taxon>
        <taxon>Rhabditida</taxon>
        <taxon>Rhabditina</taxon>
        <taxon>Rhabditomorpha</taxon>
        <taxon>Rhabditoidea</taxon>
        <taxon>Rhabditidae</taxon>
        <taxon>Peloderinae</taxon>
        <taxon>Caenorhabditis</taxon>
    </lineage>
</organism>
<evidence type="ECO:0000313" key="2">
    <source>
        <dbReference type="EMBL" id="CAI5455632.1"/>
    </source>
</evidence>
<evidence type="ECO:0000313" key="3">
    <source>
        <dbReference type="Proteomes" id="UP001152747"/>
    </source>
</evidence>
<proteinExistence type="predicted"/>
<dbReference type="Proteomes" id="UP001152747">
    <property type="component" value="Unassembled WGS sequence"/>
</dbReference>
<accession>A0A9P1J2T2</accession>
<protein>
    <submittedName>
        <fullName evidence="2">Uncharacterized protein</fullName>
    </submittedName>
</protein>
<dbReference type="AlphaFoldDB" id="A0A9P1J2T2"/>
<reference evidence="2" key="1">
    <citation type="submission" date="2022-11" db="EMBL/GenBank/DDBJ databases">
        <authorList>
            <person name="Kikuchi T."/>
        </authorList>
    </citation>
    <scope>NUCLEOTIDE SEQUENCE</scope>
    <source>
        <strain evidence="2">PS1010</strain>
    </source>
</reference>
<keyword evidence="3" id="KW-1185">Reference proteome</keyword>
<evidence type="ECO:0000256" key="1">
    <source>
        <dbReference type="SAM" id="MobiDB-lite"/>
    </source>
</evidence>
<sequence length="103" mass="11162">MNGRKRKADEDLGSPRITRSMSNSGALAPVNVRRRSPSGSSIDDDPTEYPRPGPQPAIHRQDTMSSVTSTESEATYCSTTTTSSRDSSRTPTPQNSPRPVQNV</sequence>
<gene>
    <name evidence="2" type="ORF">CAMP_LOCUS18269</name>
</gene>
<name>A0A9P1J2T2_9PELO</name>
<dbReference type="EMBL" id="CANHGI010000006">
    <property type="protein sequence ID" value="CAI5455632.1"/>
    <property type="molecule type" value="Genomic_DNA"/>
</dbReference>
<feature type="compositionally biased region" description="Polar residues" evidence="1">
    <location>
        <begin position="93"/>
        <end position="103"/>
    </location>
</feature>
<feature type="region of interest" description="Disordered" evidence="1">
    <location>
        <begin position="1"/>
        <end position="103"/>
    </location>
</feature>